<dbReference type="Pfam" id="PF03009">
    <property type="entry name" value="GDPD"/>
    <property type="match status" value="1"/>
</dbReference>
<sequence length="486" mass="54490">MTSCSTHLKVYCTILIVFMFSLSACKSTPDPVKPSHIIPAALSHLPADAANLGLDIIDVQLSLGDRNLYLASNGNIKMVSTAQCQLDISAHRGDFRQPESSANAIASALNDNFNSVEIDVMLLKDGTWVNHHDSQTGRATVYYTGERFKLNRMSVQQFANLKLRDKHSNNLLNERPITAAEAFRVFGAYRTQNQRLNVEIKSDTNGQKLVELDNMLRKYIGLGGFYYSAAERDVLYKLRGINPSVYLGFIQGGHPTSVEKLAADLRKGVKNDAYYLDNQHNLELAGRYGTKRYRSRYKDYTATSSLTQLQKKLGSNSGLHLDIRSFMQHLSVKYRAHQLGMKVYTYSLNGSDYHQSQLLKLTTNKLPDGAIVDATPYKICQRLFNRAVPKKRYQALSNVGRYITALPQDADFDRFDEMLGYQTEGYYLSLTSGLKAIHSTAVNKTPNNIPTPLLEHGFPTITDEIIDNDTGDTIILRLPGRQANKN</sequence>
<dbReference type="KEGG" id="spsr:EGC80_00760"/>
<dbReference type="GO" id="GO:0006629">
    <property type="term" value="P:lipid metabolic process"/>
    <property type="evidence" value="ECO:0007669"/>
    <property type="project" value="InterPro"/>
</dbReference>
<name>A0A3N4DUP7_9GAMM</name>
<dbReference type="Proteomes" id="UP000278855">
    <property type="component" value="Unassembled WGS sequence"/>
</dbReference>
<dbReference type="EMBL" id="RKKB01000009">
    <property type="protein sequence ID" value="RPA27978.1"/>
    <property type="molecule type" value="Genomic_DNA"/>
</dbReference>
<accession>A0A3N4DUP7</accession>
<organism evidence="4 6">
    <name type="scientific">Shewanella psychromarinicola</name>
    <dbReference type="NCBI Taxonomy" id="2487742"/>
    <lineage>
        <taxon>Bacteria</taxon>
        <taxon>Pseudomonadati</taxon>
        <taxon>Pseudomonadota</taxon>
        <taxon>Gammaproteobacteria</taxon>
        <taxon>Alteromonadales</taxon>
        <taxon>Shewanellaceae</taxon>
        <taxon>Shewanella</taxon>
    </lineage>
</organism>
<evidence type="ECO:0000313" key="5">
    <source>
        <dbReference type="Proteomes" id="UP000273778"/>
    </source>
</evidence>
<dbReference type="InterPro" id="IPR017946">
    <property type="entry name" value="PLC-like_Pdiesterase_TIM-brl"/>
</dbReference>
<reference evidence="6" key="2">
    <citation type="submission" date="2018-11" db="EMBL/GenBank/DDBJ databases">
        <title>Shewanella sp. R106.</title>
        <authorList>
            <person name="Hwang Y.J."/>
            <person name="Hwang C.Y."/>
        </authorList>
    </citation>
    <scope>NUCLEOTIDE SEQUENCE [LARGE SCALE GENOMIC DNA]</scope>
    <source>
        <strain evidence="6">R106</strain>
    </source>
</reference>
<keyword evidence="5" id="KW-1185">Reference proteome</keyword>
<dbReference type="OrthoDB" id="8662332at2"/>
<evidence type="ECO:0000313" key="4">
    <source>
        <dbReference type="EMBL" id="RPA27978.1"/>
    </source>
</evidence>
<dbReference type="PANTHER" id="PTHR46211">
    <property type="entry name" value="GLYCEROPHOSPHORYL DIESTER PHOSPHODIESTERASE"/>
    <property type="match status" value="1"/>
</dbReference>
<evidence type="ECO:0000256" key="1">
    <source>
        <dbReference type="SAM" id="SignalP"/>
    </source>
</evidence>
<evidence type="ECO:0000259" key="2">
    <source>
        <dbReference type="Pfam" id="PF03009"/>
    </source>
</evidence>
<dbReference type="GO" id="GO:0008081">
    <property type="term" value="F:phosphoric diester hydrolase activity"/>
    <property type="evidence" value="ECO:0007669"/>
    <property type="project" value="InterPro"/>
</dbReference>
<keyword evidence="1" id="KW-0732">Signal</keyword>
<dbReference type="PANTHER" id="PTHR46211:SF14">
    <property type="entry name" value="GLYCEROPHOSPHODIESTER PHOSPHODIESTERASE"/>
    <property type="match status" value="1"/>
</dbReference>
<dbReference type="AlphaFoldDB" id="A0A3N4DUP7"/>
<protein>
    <submittedName>
        <fullName evidence="4">Glycerophosphodiester phosphodiesterase</fullName>
    </submittedName>
</protein>
<proteinExistence type="predicted"/>
<reference evidence="4" key="3">
    <citation type="submission" date="2018-11" db="EMBL/GenBank/DDBJ databases">
        <authorList>
            <person name="Hwang Y.J."/>
            <person name="Hwang C.Y."/>
        </authorList>
    </citation>
    <scope>NUCLEOTIDE SEQUENCE</scope>
    <source>
        <strain evidence="4">R106</strain>
    </source>
</reference>
<dbReference type="InterPro" id="IPR030395">
    <property type="entry name" value="GP_PDE_dom"/>
</dbReference>
<dbReference type="Proteomes" id="UP000273778">
    <property type="component" value="Chromosome"/>
</dbReference>
<feature type="chain" id="PRO_5017959230" evidence="1">
    <location>
        <begin position="24"/>
        <end position="486"/>
    </location>
</feature>
<feature type="signal peptide" evidence="1">
    <location>
        <begin position="1"/>
        <end position="23"/>
    </location>
</feature>
<dbReference type="Gene3D" id="3.20.20.190">
    <property type="entry name" value="Phosphatidylinositol (PI) phosphodiesterase"/>
    <property type="match status" value="1"/>
</dbReference>
<reference evidence="3 5" key="1">
    <citation type="submission" date="2018-11" db="EMBL/GenBank/DDBJ databases">
        <title>Shewanella sp. M2.</title>
        <authorList>
            <person name="Hwang Y.J."/>
            <person name="Hwang C.Y."/>
        </authorList>
    </citation>
    <scope>NUCLEOTIDE SEQUENCE [LARGE SCALE GENOMIC DNA]</scope>
    <source>
        <strain evidence="3 5">M2</strain>
    </source>
</reference>
<feature type="domain" description="GP-PDE" evidence="2">
    <location>
        <begin position="91"/>
        <end position="203"/>
    </location>
</feature>
<dbReference type="EMBL" id="CP034073">
    <property type="protein sequence ID" value="AZG33601.1"/>
    <property type="molecule type" value="Genomic_DNA"/>
</dbReference>
<gene>
    <name evidence="4" type="ORF">EGC77_16095</name>
    <name evidence="3" type="ORF">EGC80_00760</name>
</gene>
<evidence type="ECO:0000313" key="6">
    <source>
        <dbReference type="Proteomes" id="UP000278855"/>
    </source>
</evidence>
<dbReference type="SUPFAM" id="SSF51695">
    <property type="entry name" value="PLC-like phosphodiesterases"/>
    <property type="match status" value="1"/>
</dbReference>
<evidence type="ECO:0000313" key="3">
    <source>
        <dbReference type="EMBL" id="AZG33601.1"/>
    </source>
</evidence>